<dbReference type="AlphaFoldDB" id="A0A6S7IKJ6"/>
<name>A0A6S7IKJ6_PARCT</name>
<organism evidence="1 2">
    <name type="scientific">Paramuricea clavata</name>
    <name type="common">Red gorgonian</name>
    <name type="synonym">Violescent sea-whip</name>
    <dbReference type="NCBI Taxonomy" id="317549"/>
    <lineage>
        <taxon>Eukaryota</taxon>
        <taxon>Metazoa</taxon>
        <taxon>Cnidaria</taxon>
        <taxon>Anthozoa</taxon>
        <taxon>Octocorallia</taxon>
        <taxon>Malacalcyonacea</taxon>
        <taxon>Plexauridae</taxon>
        <taxon>Paramuricea</taxon>
    </lineage>
</organism>
<feature type="non-terminal residue" evidence="1">
    <location>
        <position position="1"/>
    </location>
</feature>
<proteinExistence type="predicted"/>
<dbReference type="EMBL" id="CACRXK020010551">
    <property type="protein sequence ID" value="CAB4019615.1"/>
    <property type="molecule type" value="Genomic_DNA"/>
</dbReference>
<dbReference type="Proteomes" id="UP001152795">
    <property type="component" value="Unassembled WGS sequence"/>
</dbReference>
<dbReference type="InterPro" id="IPR036770">
    <property type="entry name" value="Ankyrin_rpt-contain_sf"/>
</dbReference>
<dbReference type="InterPro" id="IPR002110">
    <property type="entry name" value="Ankyrin_rpt"/>
</dbReference>
<dbReference type="PROSITE" id="PS50297">
    <property type="entry name" value="ANK_REP_REGION"/>
    <property type="match status" value="1"/>
</dbReference>
<accession>A0A6S7IKJ6</accession>
<keyword evidence="2" id="KW-1185">Reference proteome</keyword>
<evidence type="ECO:0000313" key="1">
    <source>
        <dbReference type="EMBL" id="CAB4019615.1"/>
    </source>
</evidence>
<dbReference type="SUPFAM" id="SSF48403">
    <property type="entry name" value="Ankyrin repeat"/>
    <property type="match status" value="1"/>
</dbReference>
<gene>
    <name evidence="1" type="ORF">PACLA_8A089810</name>
</gene>
<reference evidence="1" key="1">
    <citation type="submission" date="2020-04" db="EMBL/GenBank/DDBJ databases">
        <authorList>
            <person name="Alioto T."/>
            <person name="Alioto T."/>
            <person name="Gomez Garrido J."/>
        </authorList>
    </citation>
    <scope>NUCLEOTIDE SEQUENCE</scope>
    <source>
        <strain evidence="1">A484AB</strain>
    </source>
</reference>
<evidence type="ECO:0000313" key="2">
    <source>
        <dbReference type="Proteomes" id="UP001152795"/>
    </source>
</evidence>
<comment type="caution">
    <text evidence="1">The sequence shown here is derived from an EMBL/GenBank/DDBJ whole genome shotgun (WGS) entry which is preliminary data.</text>
</comment>
<sequence>MSKVFELVRKTASRVYRQRKYEADELHQLQEQQINQKYSSACYNLYQACIVGDVDAVRWYINVGHNDVNEPDKNGSTALFYTIQKNRVVLVQDLIKAGA</sequence>
<protein>
    <submittedName>
        <fullName evidence="1">Serine threonine- phosphatase 6 regulatory ankyrin repeat subunit B</fullName>
    </submittedName>
</protein>
<dbReference type="PROSITE" id="PS50088">
    <property type="entry name" value="ANK_REPEAT"/>
    <property type="match status" value="1"/>
</dbReference>
<dbReference type="Gene3D" id="1.25.40.20">
    <property type="entry name" value="Ankyrin repeat-containing domain"/>
    <property type="match status" value="1"/>
</dbReference>